<sequence>MIHSLPLQIGKLPSDNFPRPLPEHAGQSVLRSNMFGLALKKLPRALINKVTNFNKNDQVGHHLIIMKYLPVSCCFIVKGKLELHSSPCLFFDFHCCFYF</sequence>
<gene>
    <name evidence="1" type="ORF">ATANTOWER_006047</name>
</gene>
<name>A0ABU7C6K1_9TELE</name>
<reference evidence="1 2" key="1">
    <citation type="submission" date="2021-07" db="EMBL/GenBank/DDBJ databases">
        <authorList>
            <person name="Palmer J.M."/>
        </authorList>
    </citation>
    <scope>NUCLEOTIDE SEQUENCE [LARGE SCALE GENOMIC DNA]</scope>
    <source>
        <strain evidence="1 2">AT_MEX2019</strain>
        <tissue evidence="1">Muscle</tissue>
    </source>
</reference>
<evidence type="ECO:0000313" key="1">
    <source>
        <dbReference type="EMBL" id="MED6258341.1"/>
    </source>
</evidence>
<proteinExistence type="predicted"/>
<comment type="caution">
    <text evidence="1">The sequence shown here is derived from an EMBL/GenBank/DDBJ whole genome shotgun (WGS) entry which is preliminary data.</text>
</comment>
<protein>
    <submittedName>
        <fullName evidence="1">Uncharacterized protein</fullName>
    </submittedName>
</protein>
<evidence type="ECO:0000313" key="2">
    <source>
        <dbReference type="Proteomes" id="UP001345963"/>
    </source>
</evidence>
<organism evidence="1 2">
    <name type="scientific">Ataeniobius toweri</name>
    <dbReference type="NCBI Taxonomy" id="208326"/>
    <lineage>
        <taxon>Eukaryota</taxon>
        <taxon>Metazoa</taxon>
        <taxon>Chordata</taxon>
        <taxon>Craniata</taxon>
        <taxon>Vertebrata</taxon>
        <taxon>Euteleostomi</taxon>
        <taxon>Actinopterygii</taxon>
        <taxon>Neopterygii</taxon>
        <taxon>Teleostei</taxon>
        <taxon>Neoteleostei</taxon>
        <taxon>Acanthomorphata</taxon>
        <taxon>Ovalentaria</taxon>
        <taxon>Atherinomorphae</taxon>
        <taxon>Cyprinodontiformes</taxon>
        <taxon>Goodeidae</taxon>
        <taxon>Ataeniobius</taxon>
    </lineage>
</organism>
<dbReference type="EMBL" id="JAHUTI010080355">
    <property type="protein sequence ID" value="MED6258341.1"/>
    <property type="molecule type" value="Genomic_DNA"/>
</dbReference>
<dbReference type="Proteomes" id="UP001345963">
    <property type="component" value="Unassembled WGS sequence"/>
</dbReference>
<keyword evidence="2" id="KW-1185">Reference proteome</keyword>
<accession>A0ABU7C6K1</accession>